<evidence type="ECO:0000256" key="8">
    <source>
        <dbReference type="PROSITE-ProRule" id="PRU10052"/>
    </source>
</evidence>
<keyword evidence="5 9" id="KW-0378">Hydrolase</keyword>
<keyword evidence="6 9" id="KW-0326">Glycosidase</keyword>
<dbReference type="InParanoid" id="A0A6I9SR33"/>
<evidence type="ECO:0000256" key="9">
    <source>
        <dbReference type="RuleBase" id="RU361169"/>
    </source>
</evidence>
<dbReference type="RefSeq" id="XP_011071654.1">
    <property type="nucleotide sequence ID" value="XM_011073352.2"/>
</dbReference>
<evidence type="ECO:0000256" key="10">
    <source>
        <dbReference type="SAM" id="SignalP"/>
    </source>
</evidence>
<feature type="chain" id="PRO_5026965085" evidence="10">
    <location>
        <begin position="23"/>
        <end position="375"/>
    </location>
</feature>
<gene>
    <name evidence="12" type="primary">LOC105157055</name>
</gene>
<dbReference type="OrthoDB" id="187139at2759"/>
<keyword evidence="10" id="KW-0732">Signal</keyword>
<proteinExistence type="inferred from homology"/>
<keyword evidence="3" id="KW-0134">Cell wall</keyword>
<keyword evidence="4" id="KW-0964">Secreted</keyword>
<dbReference type="GO" id="GO:0005975">
    <property type="term" value="P:carbohydrate metabolic process"/>
    <property type="evidence" value="ECO:0007669"/>
    <property type="project" value="InterPro"/>
</dbReference>
<dbReference type="Gene3D" id="2.160.20.10">
    <property type="entry name" value="Single-stranded right-handed beta-helix, Pectin lyase-like"/>
    <property type="match status" value="2"/>
</dbReference>
<dbReference type="PANTHER" id="PTHR31375">
    <property type="match status" value="1"/>
</dbReference>
<reference evidence="12" key="1">
    <citation type="submission" date="2025-08" db="UniProtKB">
        <authorList>
            <consortium name="RefSeq"/>
        </authorList>
    </citation>
    <scope>IDENTIFICATION</scope>
</reference>
<dbReference type="KEGG" id="sind:105157055"/>
<dbReference type="Pfam" id="PF00295">
    <property type="entry name" value="Glyco_hydro_28"/>
    <property type="match status" value="2"/>
</dbReference>
<accession>A0A6I9SR33</accession>
<evidence type="ECO:0000256" key="4">
    <source>
        <dbReference type="ARBA" id="ARBA00022525"/>
    </source>
</evidence>
<dbReference type="InterPro" id="IPR011050">
    <property type="entry name" value="Pectin_lyase_fold/virulence"/>
</dbReference>
<evidence type="ECO:0000313" key="12">
    <source>
        <dbReference type="RefSeq" id="XP_011071654.1"/>
    </source>
</evidence>
<evidence type="ECO:0000256" key="1">
    <source>
        <dbReference type="ARBA" id="ARBA00004191"/>
    </source>
</evidence>
<dbReference type="Proteomes" id="UP000504604">
    <property type="component" value="Linkage group LG3"/>
</dbReference>
<organism evidence="11 12">
    <name type="scientific">Sesamum indicum</name>
    <name type="common">Oriental sesame</name>
    <name type="synonym">Sesamum orientale</name>
    <dbReference type="NCBI Taxonomy" id="4182"/>
    <lineage>
        <taxon>Eukaryota</taxon>
        <taxon>Viridiplantae</taxon>
        <taxon>Streptophyta</taxon>
        <taxon>Embryophyta</taxon>
        <taxon>Tracheophyta</taxon>
        <taxon>Spermatophyta</taxon>
        <taxon>Magnoliopsida</taxon>
        <taxon>eudicotyledons</taxon>
        <taxon>Gunneridae</taxon>
        <taxon>Pentapetalae</taxon>
        <taxon>asterids</taxon>
        <taxon>lamiids</taxon>
        <taxon>Lamiales</taxon>
        <taxon>Pedaliaceae</taxon>
        <taxon>Sesamum</taxon>
    </lineage>
</organism>
<name>A0A6I9SR33_SESIN</name>
<dbReference type="GO" id="GO:0004650">
    <property type="term" value="F:polygalacturonase activity"/>
    <property type="evidence" value="ECO:0007669"/>
    <property type="project" value="InterPro"/>
</dbReference>
<evidence type="ECO:0000256" key="7">
    <source>
        <dbReference type="ARBA" id="ARBA00023316"/>
    </source>
</evidence>
<dbReference type="GeneID" id="105157055"/>
<dbReference type="SUPFAM" id="SSF51126">
    <property type="entry name" value="Pectin lyase-like"/>
    <property type="match status" value="1"/>
</dbReference>
<evidence type="ECO:0000313" key="11">
    <source>
        <dbReference type="Proteomes" id="UP000504604"/>
    </source>
</evidence>
<protein>
    <submittedName>
        <fullName evidence="12">Exopolygalacturonase-like</fullName>
    </submittedName>
</protein>
<keyword evidence="7" id="KW-0961">Cell wall biogenesis/degradation</keyword>
<keyword evidence="11" id="KW-1185">Reference proteome</keyword>
<feature type="signal peptide" evidence="10">
    <location>
        <begin position="1"/>
        <end position="22"/>
    </location>
</feature>
<dbReference type="GO" id="GO:0071555">
    <property type="term" value="P:cell wall organization"/>
    <property type="evidence" value="ECO:0007669"/>
    <property type="project" value="UniProtKB-KW"/>
</dbReference>
<sequence>MVRRASAFAILVLCSSLLSTDAAGGGSGGGNDGSGGNGGGTTFNVMSYGAKPGTKQESTQAFMKAWNAACNTNGKATVLVPADVYILGETIFQGPCKSQIPITVQVEGTLQAVSDASVYSGAGWISFSHIDGLVLTGGGTIDGQGNSLWKYNDCNESRLRSSSGRLTITAPGDSPNTDGLHISKSNMVKVSESIIKTGDDCISIGQGANNMTVNKITCGPGHGISVGSLGKEPKELDVTGLIVQNCTLRGTTNGIRIKTYAASDPSRASGFLFQDIIVDSVQNPIIIDQNYGSKSAKPSLVKISNVVYQNIRGTTAPLVAVNLKCSSGAPCQNVHLHNIDLQATGNIRPTSICSSANVGYSGVQNPPACKPGASR</sequence>
<dbReference type="AlphaFoldDB" id="A0A6I9SR33"/>
<feature type="active site" evidence="8">
    <location>
        <position position="222"/>
    </location>
</feature>
<evidence type="ECO:0000256" key="6">
    <source>
        <dbReference type="ARBA" id="ARBA00023295"/>
    </source>
</evidence>
<evidence type="ECO:0000256" key="5">
    <source>
        <dbReference type="ARBA" id="ARBA00022801"/>
    </source>
</evidence>
<comment type="similarity">
    <text evidence="2 9">Belongs to the glycosyl hydrolase 28 family.</text>
</comment>
<dbReference type="InterPro" id="IPR012334">
    <property type="entry name" value="Pectin_lyas_fold"/>
</dbReference>
<evidence type="ECO:0000256" key="2">
    <source>
        <dbReference type="ARBA" id="ARBA00008834"/>
    </source>
</evidence>
<dbReference type="InterPro" id="IPR000743">
    <property type="entry name" value="Glyco_hydro_28"/>
</dbReference>
<comment type="subcellular location">
    <subcellularLocation>
        <location evidence="1">Secreted</location>
        <location evidence="1">Cell wall</location>
    </subcellularLocation>
</comment>
<evidence type="ECO:0000256" key="3">
    <source>
        <dbReference type="ARBA" id="ARBA00022512"/>
    </source>
</evidence>
<dbReference type="PROSITE" id="PS00502">
    <property type="entry name" value="POLYGALACTURONASE"/>
    <property type="match status" value="1"/>
</dbReference>